<dbReference type="RefSeq" id="WP_111418453.1">
    <property type="nucleotide sequence ID" value="NZ_NPEX01000036.1"/>
</dbReference>
<evidence type="ECO:0000313" key="2">
    <source>
        <dbReference type="EMBL" id="RAI44691.1"/>
    </source>
</evidence>
<name>A0A327L2J1_9BRAD</name>
<evidence type="ECO:0000256" key="1">
    <source>
        <dbReference type="SAM" id="Phobius"/>
    </source>
</evidence>
<comment type="caution">
    <text evidence="2">The sequence shown here is derived from an EMBL/GenBank/DDBJ whole genome shotgun (WGS) entry which is preliminary data.</text>
</comment>
<dbReference type="AlphaFoldDB" id="A0A327L2J1"/>
<dbReference type="OrthoDB" id="9988020at2"/>
<organism evidence="2 3">
    <name type="scientific">Rhodoplanes roseus</name>
    <dbReference type="NCBI Taxonomy" id="29409"/>
    <lineage>
        <taxon>Bacteria</taxon>
        <taxon>Pseudomonadati</taxon>
        <taxon>Pseudomonadota</taxon>
        <taxon>Alphaproteobacteria</taxon>
        <taxon>Hyphomicrobiales</taxon>
        <taxon>Nitrobacteraceae</taxon>
        <taxon>Rhodoplanes</taxon>
    </lineage>
</organism>
<feature type="transmembrane region" description="Helical" evidence="1">
    <location>
        <begin position="12"/>
        <end position="35"/>
    </location>
</feature>
<proteinExistence type="predicted"/>
<keyword evidence="1" id="KW-0472">Membrane</keyword>
<evidence type="ECO:0000313" key="3">
    <source>
        <dbReference type="Proteomes" id="UP000249130"/>
    </source>
</evidence>
<keyword evidence="3" id="KW-1185">Reference proteome</keyword>
<dbReference type="EMBL" id="NPEX01000036">
    <property type="protein sequence ID" value="RAI44691.1"/>
    <property type="molecule type" value="Genomic_DNA"/>
</dbReference>
<keyword evidence="1" id="KW-1133">Transmembrane helix</keyword>
<gene>
    <name evidence="2" type="ORF">CH341_07695</name>
</gene>
<reference evidence="2 3" key="1">
    <citation type="submission" date="2017-07" db="EMBL/GenBank/DDBJ databases">
        <title>Draft Genome Sequences of Select Purple Nonsulfur Bacteria.</title>
        <authorList>
            <person name="Lasarre B."/>
            <person name="Mckinlay J.B."/>
        </authorList>
    </citation>
    <scope>NUCLEOTIDE SEQUENCE [LARGE SCALE GENOMIC DNA]</scope>
    <source>
        <strain evidence="2 3">DSM 5909</strain>
    </source>
</reference>
<dbReference type="Proteomes" id="UP000249130">
    <property type="component" value="Unassembled WGS sequence"/>
</dbReference>
<keyword evidence="1" id="KW-0812">Transmembrane</keyword>
<protein>
    <submittedName>
        <fullName evidence="2">Uncharacterized protein</fullName>
    </submittedName>
</protein>
<sequence length="135" mass="14852">MADHVGLTSGDVLTWWVTIFGSGTGGAVLVAWITVLRARAEARRNPAVLPAESRTAIGAGLAERHVVEQLDRLHGELGEAARAIERMFAANGRHHGETSDRLNRLADRIERSIDEGRETRRAVEDLRARLEDGEH</sequence>
<accession>A0A327L2J1</accession>